<gene>
    <name evidence="1" type="ORF">NVS88_05055</name>
</gene>
<dbReference type="Proteomes" id="UP001152755">
    <property type="component" value="Unassembled WGS sequence"/>
</dbReference>
<organism evidence="1 2">
    <name type="scientific">Speluncibacter jeojiensis</name>
    <dbReference type="NCBI Taxonomy" id="2710754"/>
    <lineage>
        <taxon>Bacteria</taxon>
        <taxon>Bacillati</taxon>
        <taxon>Actinomycetota</taxon>
        <taxon>Actinomycetes</taxon>
        <taxon>Mycobacteriales</taxon>
        <taxon>Speluncibacteraceae</taxon>
        <taxon>Speluncibacter</taxon>
    </lineage>
</organism>
<name>A0A9X4M2D4_9ACTN</name>
<evidence type="ECO:0000313" key="1">
    <source>
        <dbReference type="EMBL" id="MDG3013923.1"/>
    </source>
</evidence>
<proteinExistence type="predicted"/>
<accession>A0A9X4M2D4</accession>
<keyword evidence="2" id="KW-1185">Reference proteome</keyword>
<dbReference type="AlphaFoldDB" id="A0A9X4M2D4"/>
<reference evidence="1" key="1">
    <citation type="submission" date="2022-08" db="EMBL/GenBank/DDBJ databases">
        <title>Genome analysis of Corynebacteriales strain.</title>
        <authorList>
            <person name="Lee S.D."/>
        </authorList>
    </citation>
    <scope>NUCLEOTIDE SEQUENCE</scope>
    <source>
        <strain evidence="1">D3-21</strain>
    </source>
</reference>
<evidence type="ECO:0000313" key="2">
    <source>
        <dbReference type="Proteomes" id="UP001152755"/>
    </source>
</evidence>
<dbReference type="EMBL" id="JANRHA010000002">
    <property type="protein sequence ID" value="MDG3013923.1"/>
    <property type="molecule type" value="Genomic_DNA"/>
</dbReference>
<sequence>MSIVQSLSSHTGPATMPRRSVLRIAGAGLGLGLAGLTVAACSSDDSGQSVDPLIALSRSARQDAATAAAMVAKFPDRATALTQIGTERTAHADAFDTEIARAAGATTASATATAVAPEPTTTLDQLRSTLRQSQREAAGVARTLSGYRAGLTGSVGAACAAEVAVLLP</sequence>
<protein>
    <submittedName>
        <fullName evidence="1">Uncharacterized protein</fullName>
    </submittedName>
</protein>
<comment type="caution">
    <text evidence="1">The sequence shown here is derived from an EMBL/GenBank/DDBJ whole genome shotgun (WGS) entry which is preliminary data.</text>
</comment>